<gene>
    <name evidence="2" type="ORF">AVDCRST_MAG10-175</name>
</gene>
<evidence type="ECO:0000256" key="1">
    <source>
        <dbReference type="SAM" id="MobiDB-lite"/>
    </source>
</evidence>
<feature type="compositionally biased region" description="Basic residues" evidence="1">
    <location>
        <begin position="70"/>
        <end position="82"/>
    </location>
</feature>
<feature type="non-terminal residue" evidence="2">
    <location>
        <position position="1"/>
    </location>
</feature>
<dbReference type="EMBL" id="CADCTB010000011">
    <property type="protein sequence ID" value="CAA9212050.1"/>
    <property type="molecule type" value="Genomic_DNA"/>
</dbReference>
<feature type="compositionally biased region" description="Gly residues" evidence="1">
    <location>
        <begin position="86"/>
        <end position="105"/>
    </location>
</feature>
<evidence type="ECO:0000313" key="2">
    <source>
        <dbReference type="EMBL" id="CAA9212050.1"/>
    </source>
</evidence>
<dbReference type="AlphaFoldDB" id="A0A6J4H347"/>
<sequence>VGQLRPRLHSRPGDRAVPAVPLRAAVLRHRLPRRVHHVFDVGGGDRPADQGRPRVAGHRVRSHQPDGGGRRRLRRHGGRVAQRRGQPGGGNRSGSCGPGPGRGAL</sequence>
<proteinExistence type="predicted"/>
<protein>
    <submittedName>
        <fullName evidence="2">Uncharacterized protein</fullName>
    </submittedName>
</protein>
<name>A0A6J4H347_9ACTN</name>
<feature type="non-terminal residue" evidence="2">
    <location>
        <position position="105"/>
    </location>
</feature>
<organism evidence="2">
    <name type="scientific">uncultured Acidimicrobiales bacterium</name>
    <dbReference type="NCBI Taxonomy" id="310071"/>
    <lineage>
        <taxon>Bacteria</taxon>
        <taxon>Bacillati</taxon>
        <taxon>Actinomycetota</taxon>
        <taxon>Acidimicrobiia</taxon>
        <taxon>Acidimicrobiales</taxon>
        <taxon>environmental samples</taxon>
    </lineage>
</organism>
<accession>A0A6J4H347</accession>
<reference evidence="2" key="1">
    <citation type="submission" date="2020-02" db="EMBL/GenBank/DDBJ databases">
        <authorList>
            <person name="Meier V. D."/>
        </authorList>
    </citation>
    <scope>NUCLEOTIDE SEQUENCE</scope>
    <source>
        <strain evidence="2">AVDCRST_MAG10</strain>
    </source>
</reference>
<feature type="region of interest" description="Disordered" evidence="1">
    <location>
        <begin position="38"/>
        <end position="105"/>
    </location>
</feature>